<evidence type="ECO:0000313" key="2">
    <source>
        <dbReference type="EMBL" id="GAA6270656.1"/>
    </source>
</evidence>
<dbReference type="Gene3D" id="1.10.1790.10">
    <property type="entry name" value="PRD domain"/>
    <property type="match status" value="1"/>
</dbReference>
<feature type="domain" description="PRD" evidence="1">
    <location>
        <begin position="19"/>
        <end position="121"/>
    </location>
</feature>
<protein>
    <recommendedName>
        <fullName evidence="1">PRD domain-containing protein</fullName>
    </recommendedName>
</protein>
<keyword evidence="3" id="KW-1185">Reference proteome</keyword>
<dbReference type="EMBL" id="BAABXL010000001">
    <property type="protein sequence ID" value="GAA6270656.1"/>
    <property type="molecule type" value="Genomic_DNA"/>
</dbReference>
<dbReference type="Pfam" id="PF00874">
    <property type="entry name" value="PRD"/>
    <property type="match status" value="1"/>
</dbReference>
<dbReference type="InterPro" id="IPR036634">
    <property type="entry name" value="PRD_sf"/>
</dbReference>
<reference evidence="2 3" key="1">
    <citation type="submission" date="2024-04" db="EMBL/GenBank/DDBJ databases">
        <title>Defined microbial consortia suppress multidrug-resistant proinflammatory Enterobacteriaceae via ecological control.</title>
        <authorList>
            <person name="Furuichi M."/>
            <person name="Kawaguchi T."/>
            <person name="Pust M."/>
            <person name="Yasuma K."/>
            <person name="Plichta D."/>
            <person name="Hasegawa N."/>
            <person name="Ohya T."/>
            <person name="Bhattarai S."/>
            <person name="Sasajima S."/>
            <person name="Aoto Y."/>
            <person name="Tuganbaev T."/>
            <person name="Yaginuma M."/>
            <person name="Ueda M."/>
            <person name="Okahashi N."/>
            <person name="Amafuji K."/>
            <person name="Kiridooshi Y."/>
            <person name="Sugita K."/>
            <person name="Strazar M."/>
            <person name="Skelly A."/>
            <person name="Suda W."/>
            <person name="Hattori M."/>
            <person name="Nakamoto N."/>
            <person name="Caballero S."/>
            <person name="Norman J."/>
            <person name="Olle B."/>
            <person name="Tanoue T."/>
            <person name="Arita M."/>
            <person name="Bucci V."/>
            <person name="Atarashi K."/>
            <person name="Xavier R."/>
            <person name="Honda K."/>
        </authorList>
    </citation>
    <scope>NUCLEOTIDE SEQUENCE [LARGE SCALE GENOMIC DNA]</scope>
    <source>
        <strain evidence="3">f13</strain>
    </source>
</reference>
<sequence>MCTRKSVTERLKIMENAGMISEKVAVFCTSAAGMILKEKGDADEEKLNMFITHLAMAADRMEKGNDNEIQISPDILEEVKKEEVYKCACSVQQQILQLTELEFTQTETDFLTVHICNVLMP</sequence>
<proteinExistence type="predicted"/>
<dbReference type="InterPro" id="IPR011608">
    <property type="entry name" value="PRD"/>
</dbReference>
<organism evidence="2 3">
    <name type="scientific">Enterocloster alcoholdehydrogenati</name>
    <dbReference type="NCBI Taxonomy" id="2547410"/>
    <lineage>
        <taxon>Bacteria</taxon>
        <taxon>Bacillati</taxon>
        <taxon>Bacillota</taxon>
        <taxon>Clostridia</taxon>
        <taxon>Lachnospirales</taxon>
        <taxon>Lachnospiraceae</taxon>
        <taxon>Enterocloster</taxon>
    </lineage>
</organism>
<accession>A0ABQ0B306</accession>
<comment type="caution">
    <text evidence="2">The sequence shown here is derived from an EMBL/GenBank/DDBJ whole genome shotgun (WGS) entry which is preliminary data.</text>
</comment>
<dbReference type="SUPFAM" id="SSF63520">
    <property type="entry name" value="PTS-regulatory domain, PRD"/>
    <property type="match status" value="1"/>
</dbReference>
<evidence type="ECO:0000313" key="3">
    <source>
        <dbReference type="Proteomes" id="UP001600894"/>
    </source>
</evidence>
<dbReference type="Proteomes" id="UP001600894">
    <property type="component" value="Unassembled WGS sequence"/>
</dbReference>
<evidence type="ECO:0000259" key="1">
    <source>
        <dbReference type="PROSITE" id="PS51372"/>
    </source>
</evidence>
<dbReference type="PROSITE" id="PS51372">
    <property type="entry name" value="PRD_2"/>
    <property type="match status" value="1"/>
</dbReference>
<name>A0ABQ0B306_9FIRM</name>
<gene>
    <name evidence="2" type="ORF">F130042H8_37160</name>
</gene>